<proteinExistence type="predicted"/>
<reference evidence="1 2" key="1">
    <citation type="journal article" date="2023" name="Hortic Res">
        <title>Pangenome of water caltrop reveals structural variations and asymmetric subgenome divergence after allopolyploidization.</title>
        <authorList>
            <person name="Zhang X."/>
            <person name="Chen Y."/>
            <person name="Wang L."/>
            <person name="Yuan Y."/>
            <person name="Fang M."/>
            <person name="Shi L."/>
            <person name="Lu R."/>
            <person name="Comes H.P."/>
            <person name="Ma Y."/>
            <person name="Chen Y."/>
            <person name="Huang G."/>
            <person name="Zhou Y."/>
            <person name="Zheng Z."/>
            <person name="Qiu Y."/>
        </authorList>
    </citation>
    <scope>NUCLEOTIDE SEQUENCE [LARGE SCALE GENOMIC DNA]</scope>
    <source>
        <tissue evidence="1">Roots</tissue>
    </source>
</reference>
<sequence length="142" mass="15874">MGITYYGPHHPFQERKQDHTKGIVFQTLGPGKLKFNFQCYKPHHNYINYGHLTYLGQTQYVHRGYSGYPKGKIEIDRSIDRSDREVCGVGWISKGGVGEVQGEGPVVGLLFIIVVVVCGGEVDTREALERGEEGRRHSGADP</sequence>
<keyword evidence="2" id="KW-1185">Reference proteome</keyword>
<accession>A0AAN7K8K7</accession>
<dbReference type="EMBL" id="JAXIOK010000012">
    <property type="protein sequence ID" value="KAK4758575.1"/>
    <property type="molecule type" value="Genomic_DNA"/>
</dbReference>
<gene>
    <name evidence="1" type="ORF">SAY87_019876</name>
</gene>
<protein>
    <submittedName>
        <fullName evidence="1">Uncharacterized protein</fullName>
    </submittedName>
</protein>
<name>A0AAN7K8K7_9MYRT</name>
<comment type="caution">
    <text evidence="1">The sequence shown here is derived from an EMBL/GenBank/DDBJ whole genome shotgun (WGS) entry which is preliminary data.</text>
</comment>
<dbReference type="AlphaFoldDB" id="A0AAN7K8K7"/>
<evidence type="ECO:0000313" key="1">
    <source>
        <dbReference type="EMBL" id="KAK4758575.1"/>
    </source>
</evidence>
<evidence type="ECO:0000313" key="2">
    <source>
        <dbReference type="Proteomes" id="UP001345219"/>
    </source>
</evidence>
<organism evidence="1 2">
    <name type="scientific">Trapa incisa</name>
    <dbReference type="NCBI Taxonomy" id="236973"/>
    <lineage>
        <taxon>Eukaryota</taxon>
        <taxon>Viridiplantae</taxon>
        <taxon>Streptophyta</taxon>
        <taxon>Embryophyta</taxon>
        <taxon>Tracheophyta</taxon>
        <taxon>Spermatophyta</taxon>
        <taxon>Magnoliopsida</taxon>
        <taxon>eudicotyledons</taxon>
        <taxon>Gunneridae</taxon>
        <taxon>Pentapetalae</taxon>
        <taxon>rosids</taxon>
        <taxon>malvids</taxon>
        <taxon>Myrtales</taxon>
        <taxon>Lythraceae</taxon>
        <taxon>Trapa</taxon>
    </lineage>
</organism>
<dbReference type="Proteomes" id="UP001345219">
    <property type="component" value="Chromosome 15"/>
</dbReference>